<dbReference type="InterPro" id="IPR010828">
    <property type="entry name" value="Atf2/Sli1-like"/>
</dbReference>
<reference evidence="2" key="1">
    <citation type="journal article" date="2020" name="Fungal Divers.">
        <title>Resolving the Mortierellaceae phylogeny through synthesis of multi-gene phylogenetics and phylogenomics.</title>
        <authorList>
            <person name="Vandepol N."/>
            <person name="Liber J."/>
            <person name="Desiro A."/>
            <person name="Na H."/>
            <person name="Kennedy M."/>
            <person name="Barry K."/>
            <person name="Grigoriev I.V."/>
            <person name="Miller A.N."/>
            <person name="O'Donnell K."/>
            <person name="Stajich J.E."/>
            <person name="Bonito G."/>
        </authorList>
    </citation>
    <scope>NUCLEOTIDE SEQUENCE</scope>
    <source>
        <strain evidence="2">MES-2147</strain>
    </source>
</reference>
<dbReference type="InterPro" id="IPR052058">
    <property type="entry name" value="Alcohol_O-acetyltransferase"/>
</dbReference>
<dbReference type="SUPFAM" id="SSF52777">
    <property type="entry name" value="CoA-dependent acyltransferases"/>
    <property type="match status" value="1"/>
</dbReference>
<evidence type="ECO:0000313" key="2">
    <source>
        <dbReference type="EMBL" id="KAF9997626.1"/>
    </source>
</evidence>
<evidence type="ECO:0008006" key="4">
    <source>
        <dbReference type="Google" id="ProtNLM"/>
    </source>
</evidence>
<organism evidence="2 3">
    <name type="scientific">Modicella reniformis</name>
    <dbReference type="NCBI Taxonomy" id="1440133"/>
    <lineage>
        <taxon>Eukaryota</taxon>
        <taxon>Fungi</taxon>
        <taxon>Fungi incertae sedis</taxon>
        <taxon>Mucoromycota</taxon>
        <taxon>Mortierellomycotina</taxon>
        <taxon>Mortierellomycetes</taxon>
        <taxon>Mortierellales</taxon>
        <taxon>Mortierellaceae</taxon>
        <taxon>Modicella</taxon>
    </lineage>
</organism>
<dbReference type="PANTHER" id="PTHR28037:SF1">
    <property type="entry name" value="ALCOHOL O-ACETYLTRANSFERASE 1-RELATED"/>
    <property type="match status" value="1"/>
</dbReference>
<sequence>MPSSSVPLEPVREVHNLERYSLARANAGIYYNVVVGTRLQLQSATTQLPKDKTQWLEILTGPLSWLIQRHPALSVVVGDHLSAKPTFLRLPAIDLSRLVRVTTIQRHNEIRQVLEDEHTTPFDFLNHEIPLWRIVLVHITDDDSFYLLYNFQHVIGDGRSAMSLTEQLVQQLNIQAAAAAVTAATASTSAENTRLPTVVTAPNDPLPPAIEMRVNCQPPLPMLLKEAALGLLLPAFVKKSLESKYWAGEFDANLNVPNETQVEGCFFTQEETLQIIQTSKIRQTTVHSILFTAANFAIKSIFLSQVEGEGENMKPTTTKDKLSFATPVSLRALISPTIDPSDQGSYTSELITKDIQILLESEFWNVTQTYRNQVVKGTTTEKGVRHMLEHAGLLEYLPKRPGGWEDFLQSQVAQEPHGRLATLKLSNIGKSWDQPSSSSSSTSSSSSSSEQQPVVTFKVQDAIFSQSASVTSSAFTLNAATANGALSIITTWQKATFSSRERGELFMKEFKRILLQATEPKRQVYLFREAVISRHTTVSQ</sequence>
<feature type="region of interest" description="Disordered" evidence="1">
    <location>
        <begin position="431"/>
        <end position="451"/>
    </location>
</feature>
<feature type="compositionally biased region" description="Low complexity" evidence="1">
    <location>
        <begin position="436"/>
        <end position="449"/>
    </location>
</feature>
<dbReference type="PANTHER" id="PTHR28037">
    <property type="entry name" value="ALCOHOL O-ACETYLTRANSFERASE 1-RELATED"/>
    <property type="match status" value="1"/>
</dbReference>
<dbReference type="AlphaFoldDB" id="A0A9P6SSJ8"/>
<dbReference type="InterPro" id="IPR023213">
    <property type="entry name" value="CAT-like_dom_sf"/>
</dbReference>
<dbReference type="OrthoDB" id="2150604at2759"/>
<evidence type="ECO:0000313" key="3">
    <source>
        <dbReference type="Proteomes" id="UP000749646"/>
    </source>
</evidence>
<proteinExistence type="predicted"/>
<gene>
    <name evidence="2" type="ORF">BGZ65_006786</name>
</gene>
<accession>A0A9P6SSJ8</accession>
<evidence type="ECO:0000256" key="1">
    <source>
        <dbReference type="SAM" id="MobiDB-lite"/>
    </source>
</evidence>
<protein>
    <recommendedName>
        <fullName evidence="4">Alcohol acetyltransferase</fullName>
    </recommendedName>
</protein>
<dbReference type="EMBL" id="JAAAHW010000973">
    <property type="protein sequence ID" value="KAF9997626.1"/>
    <property type="molecule type" value="Genomic_DNA"/>
</dbReference>
<dbReference type="Gene3D" id="3.30.559.10">
    <property type="entry name" value="Chloramphenicol acetyltransferase-like domain"/>
    <property type="match status" value="1"/>
</dbReference>
<dbReference type="Pfam" id="PF07247">
    <property type="entry name" value="AATase"/>
    <property type="match status" value="1"/>
</dbReference>
<comment type="caution">
    <text evidence="2">The sequence shown here is derived from an EMBL/GenBank/DDBJ whole genome shotgun (WGS) entry which is preliminary data.</text>
</comment>
<dbReference type="Proteomes" id="UP000749646">
    <property type="component" value="Unassembled WGS sequence"/>
</dbReference>
<name>A0A9P6SSJ8_9FUNG</name>
<keyword evidence="3" id="KW-1185">Reference proteome</keyword>